<dbReference type="OrthoDB" id="25753at2"/>
<feature type="domain" description="Thioredoxin" evidence="2">
    <location>
        <begin position="39"/>
        <end position="177"/>
    </location>
</feature>
<dbReference type="CDD" id="cd02966">
    <property type="entry name" value="TlpA_like_family"/>
    <property type="match status" value="1"/>
</dbReference>
<dbReference type="SUPFAM" id="SSF52833">
    <property type="entry name" value="Thioredoxin-like"/>
    <property type="match status" value="1"/>
</dbReference>
<dbReference type="InterPro" id="IPR013766">
    <property type="entry name" value="Thioredoxin_domain"/>
</dbReference>
<dbReference type="PROSITE" id="PS00194">
    <property type="entry name" value="THIOREDOXIN_1"/>
    <property type="match status" value="1"/>
</dbReference>
<organism evidence="3 4">
    <name type="scientific">Paenibacillus catalpae</name>
    <dbReference type="NCBI Taxonomy" id="1045775"/>
    <lineage>
        <taxon>Bacteria</taxon>
        <taxon>Bacillati</taxon>
        <taxon>Bacillota</taxon>
        <taxon>Bacilli</taxon>
        <taxon>Bacillales</taxon>
        <taxon>Paenibacillaceae</taxon>
        <taxon>Paenibacillus</taxon>
    </lineage>
</organism>
<dbReference type="Gene3D" id="3.40.30.10">
    <property type="entry name" value="Glutaredoxin"/>
    <property type="match status" value="1"/>
</dbReference>
<dbReference type="Proteomes" id="UP000198855">
    <property type="component" value="Unassembled WGS sequence"/>
</dbReference>
<gene>
    <name evidence="3" type="ORF">SAMN05216378_4609</name>
</gene>
<dbReference type="PROSITE" id="PS51352">
    <property type="entry name" value="THIOREDOXIN_2"/>
    <property type="match status" value="1"/>
</dbReference>
<name>A0A1I2EZ97_9BACL</name>
<dbReference type="AlphaFoldDB" id="A0A1I2EZ97"/>
<dbReference type="RefSeq" id="WP_091188774.1">
    <property type="nucleotide sequence ID" value="NZ_FOMT01000005.1"/>
</dbReference>
<keyword evidence="1" id="KW-1015">Disulfide bond</keyword>
<keyword evidence="4" id="KW-1185">Reference proteome</keyword>
<dbReference type="GO" id="GO:0016209">
    <property type="term" value="F:antioxidant activity"/>
    <property type="evidence" value="ECO:0007669"/>
    <property type="project" value="InterPro"/>
</dbReference>
<dbReference type="Pfam" id="PF00578">
    <property type="entry name" value="AhpC-TSA"/>
    <property type="match status" value="1"/>
</dbReference>
<dbReference type="GO" id="GO:0016491">
    <property type="term" value="F:oxidoreductase activity"/>
    <property type="evidence" value="ECO:0007669"/>
    <property type="project" value="InterPro"/>
</dbReference>
<sequence>MKRATMLFIAAFVLAGLAVYQYVAKEESSVTAAAAGFKPKAGSEAVTFQLPGLDEKNYAIGGKQDKLTFVNFWASWCGPCELEAPDLQKLYEKYGDKIAFYGVNATKFDKERAARQFVDDHEFTFPILMDRKGDVTNTYKVDTFPTTFLIDSSGVIRERINGVITIDEWERLIEQYS</sequence>
<dbReference type="InterPro" id="IPR036249">
    <property type="entry name" value="Thioredoxin-like_sf"/>
</dbReference>
<dbReference type="InterPro" id="IPR017937">
    <property type="entry name" value="Thioredoxin_CS"/>
</dbReference>
<protein>
    <submittedName>
        <fullName evidence="3">Thiol-disulfide isomerase or thioredoxin</fullName>
    </submittedName>
</protein>
<dbReference type="InterPro" id="IPR050553">
    <property type="entry name" value="Thioredoxin_ResA/DsbE_sf"/>
</dbReference>
<dbReference type="PANTHER" id="PTHR42852:SF1">
    <property type="entry name" value="THIOREDOXIN-LIKE PROTEIN YNEN"/>
    <property type="match status" value="1"/>
</dbReference>
<proteinExistence type="predicted"/>
<keyword evidence="3" id="KW-0413">Isomerase</keyword>
<evidence type="ECO:0000256" key="1">
    <source>
        <dbReference type="ARBA" id="ARBA00023157"/>
    </source>
</evidence>
<dbReference type="InterPro" id="IPR000866">
    <property type="entry name" value="AhpC/TSA"/>
</dbReference>
<dbReference type="EMBL" id="FOMT01000005">
    <property type="protein sequence ID" value="SFE98474.1"/>
    <property type="molecule type" value="Genomic_DNA"/>
</dbReference>
<evidence type="ECO:0000313" key="4">
    <source>
        <dbReference type="Proteomes" id="UP000198855"/>
    </source>
</evidence>
<evidence type="ECO:0000313" key="3">
    <source>
        <dbReference type="EMBL" id="SFE98474.1"/>
    </source>
</evidence>
<dbReference type="PANTHER" id="PTHR42852">
    <property type="entry name" value="THIOL:DISULFIDE INTERCHANGE PROTEIN DSBE"/>
    <property type="match status" value="1"/>
</dbReference>
<reference evidence="4" key="1">
    <citation type="submission" date="2016-10" db="EMBL/GenBank/DDBJ databases">
        <authorList>
            <person name="Varghese N."/>
            <person name="Submissions S."/>
        </authorList>
    </citation>
    <scope>NUCLEOTIDE SEQUENCE [LARGE SCALE GENOMIC DNA]</scope>
    <source>
        <strain evidence="4">CGMCC 1.10784</strain>
    </source>
</reference>
<dbReference type="GO" id="GO:0016853">
    <property type="term" value="F:isomerase activity"/>
    <property type="evidence" value="ECO:0007669"/>
    <property type="project" value="UniProtKB-KW"/>
</dbReference>
<dbReference type="STRING" id="1045775.SAMN05216378_4609"/>
<evidence type="ECO:0000259" key="2">
    <source>
        <dbReference type="PROSITE" id="PS51352"/>
    </source>
</evidence>
<accession>A0A1I2EZ97</accession>